<dbReference type="Pfam" id="PF04321">
    <property type="entry name" value="RmlD_sub_bind"/>
    <property type="match status" value="1"/>
</dbReference>
<name>A0A806KK98_9BACT</name>
<dbReference type="GO" id="GO:0019305">
    <property type="term" value="P:dTDP-rhamnose biosynthetic process"/>
    <property type="evidence" value="ECO:0007669"/>
    <property type="project" value="UniProtKB-UniPathway"/>
</dbReference>
<keyword evidence="2" id="KW-0521">NADP</keyword>
<dbReference type="Gene3D" id="3.40.50.720">
    <property type="entry name" value="NAD(P)-binding Rossmann-like Domain"/>
    <property type="match status" value="1"/>
</dbReference>
<evidence type="ECO:0000313" key="4">
    <source>
        <dbReference type="EMBL" id="AGS52000.1"/>
    </source>
</evidence>
<evidence type="ECO:0000256" key="2">
    <source>
        <dbReference type="RuleBase" id="RU364082"/>
    </source>
</evidence>
<dbReference type="GO" id="GO:0008831">
    <property type="term" value="F:dTDP-4-dehydrorhamnose reductase activity"/>
    <property type="evidence" value="ECO:0007669"/>
    <property type="project" value="UniProtKB-EC"/>
</dbReference>
<evidence type="ECO:0000256" key="1">
    <source>
        <dbReference type="ARBA" id="ARBA00010944"/>
    </source>
</evidence>
<comment type="function">
    <text evidence="2">Catalyzes the reduction of dTDP-6-deoxy-L-lyxo-4-hexulose to yield dTDP-L-rhamnose.</text>
</comment>
<comment type="pathway">
    <text evidence="2">Carbohydrate biosynthesis; dTDP-L-rhamnose biosynthesis.</text>
</comment>
<comment type="similarity">
    <text evidence="1 2">Belongs to the dTDP-4-dehydrorhamnose reductase family.</text>
</comment>
<dbReference type="EC" id="1.1.1.133" evidence="2"/>
<reference evidence="4" key="1">
    <citation type="submission" date="2012-03" db="EMBL/GenBank/DDBJ databases">
        <title>Functional metagenomics reveals considerable lignocellulase gene clusters in the gut microbiome of a wood-feeding higher termite.</title>
        <authorList>
            <person name="Liu N."/>
        </authorList>
    </citation>
    <scope>NUCLEOTIDE SEQUENCE</scope>
</reference>
<dbReference type="InterPro" id="IPR036291">
    <property type="entry name" value="NAD(P)-bd_dom_sf"/>
</dbReference>
<dbReference type="GO" id="GO:0005829">
    <property type="term" value="C:cytosol"/>
    <property type="evidence" value="ECO:0007669"/>
    <property type="project" value="TreeGrafter"/>
</dbReference>
<dbReference type="UniPathway" id="UPA00124"/>
<dbReference type="SUPFAM" id="SSF51735">
    <property type="entry name" value="NAD(P)-binding Rossmann-fold domains"/>
    <property type="match status" value="1"/>
</dbReference>
<dbReference type="AlphaFoldDB" id="A0A806KK98"/>
<accession>A0A806KK98</accession>
<dbReference type="EMBL" id="JQ844179">
    <property type="protein sequence ID" value="AGS52000.1"/>
    <property type="molecule type" value="Genomic_DNA"/>
</dbReference>
<keyword evidence="2 4" id="KW-0560">Oxidoreductase</keyword>
<proteinExistence type="inferred from homology"/>
<dbReference type="Gene3D" id="3.90.25.10">
    <property type="entry name" value="UDP-galactose 4-epimerase, domain 1"/>
    <property type="match status" value="1"/>
</dbReference>
<dbReference type="InterPro" id="IPR029903">
    <property type="entry name" value="RmlD-like-bd"/>
</dbReference>
<dbReference type="CDD" id="cd05254">
    <property type="entry name" value="dTDP_HR_like_SDR_e"/>
    <property type="match status" value="1"/>
</dbReference>
<organism evidence="4">
    <name type="scientific">uncultured bacterium contig00006</name>
    <dbReference type="NCBI Taxonomy" id="1181498"/>
    <lineage>
        <taxon>Bacteria</taxon>
        <taxon>environmental samples</taxon>
    </lineage>
</organism>
<sequence length="307" mass="32874">MKLLITGSKGQLGTELAAQLAAGRGPLGPVDPRYAGAQVVGVDLDTVDITDSGALQGLVDGGGFDIVFNCASFTDVNACETAPELARAVNARAVGDMARLCAQTGAKLVHISTDYVFSGDDRREYVETDEPNPATVYGKTKLEGERLAQRMCPGCLVVRTAWLYGRCGKNFVKTMLALAERRGELTVVNDQFGNPTNAADLSQHLLALAVSGQSGIFHCTNNGITNWCDFAAEIMRLFSKGVKVIPCTTGEYAKANPGLAPRPNYSPLDNRRLRGMGADRMRDWRQALAAFAREHARDFAGESEGAV</sequence>
<feature type="domain" description="RmlD-like substrate binding" evidence="3">
    <location>
        <begin position="1"/>
        <end position="294"/>
    </location>
</feature>
<dbReference type="PANTHER" id="PTHR10491">
    <property type="entry name" value="DTDP-4-DEHYDRORHAMNOSE REDUCTASE"/>
    <property type="match status" value="1"/>
</dbReference>
<dbReference type="InterPro" id="IPR005913">
    <property type="entry name" value="dTDP_dehydrorham_reduct"/>
</dbReference>
<dbReference type="NCBIfam" id="TIGR01214">
    <property type="entry name" value="rmlD"/>
    <property type="match status" value="1"/>
</dbReference>
<evidence type="ECO:0000259" key="3">
    <source>
        <dbReference type="Pfam" id="PF04321"/>
    </source>
</evidence>
<protein>
    <recommendedName>
        <fullName evidence="2">dTDP-4-dehydrorhamnose reductase</fullName>
        <ecNumber evidence="2">1.1.1.133</ecNumber>
    </recommendedName>
</protein>
<dbReference type="PANTHER" id="PTHR10491:SF4">
    <property type="entry name" value="METHIONINE ADENOSYLTRANSFERASE 2 SUBUNIT BETA"/>
    <property type="match status" value="1"/>
</dbReference>